<accession>A0A149VWX5</accession>
<evidence type="ECO:0000256" key="1">
    <source>
        <dbReference type="ARBA" id="ARBA00022737"/>
    </source>
</evidence>
<dbReference type="PANTHER" id="PTHR44943:SF8">
    <property type="entry name" value="TPR REPEAT-CONTAINING PROTEIN MJ0263"/>
    <property type="match status" value="1"/>
</dbReference>
<dbReference type="AlphaFoldDB" id="A0A149VWX5"/>
<dbReference type="PANTHER" id="PTHR44943">
    <property type="entry name" value="CELLULOSE SYNTHASE OPERON PROTEIN C"/>
    <property type="match status" value="1"/>
</dbReference>
<evidence type="ECO:0000256" key="3">
    <source>
        <dbReference type="SAM" id="SignalP"/>
    </source>
</evidence>
<dbReference type="OrthoDB" id="8525350at2"/>
<evidence type="ECO:0000313" key="5">
    <source>
        <dbReference type="Proteomes" id="UP000075653"/>
    </source>
</evidence>
<dbReference type="Gene3D" id="1.25.40.10">
    <property type="entry name" value="Tetratricopeptide repeat domain"/>
    <property type="match status" value="1"/>
</dbReference>
<keyword evidence="2" id="KW-0802">TPR repeat</keyword>
<reference evidence="4 5" key="1">
    <citation type="submission" date="2016-01" db="EMBL/GenBank/DDBJ databases">
        <title>Genome sequence of the acidophilic iron oxidising Ferrovum strain Z-31.</title>
        <authorList>
            <person name="Poehlein A."/>
            <person name="Ullrich S.R."/>
            <person name="Schloemann M."/>
            <person name="Muehling M."/>
            <person name="Daniel R."/>
        </authorList>
    </citation>
    <scope>NUCLEOTIDE SEQUENCE [LARGE SCALE GENOMIC DNA]</scope>
    <source>
        <strain evidence="4 5">Z-31</strain>
    </source>
</reference>
<dbReference type="RefSeq" id="WP_160171503.1">
    <property type="nucleotide sequence ID" value="NZ_JPOQ01000005.1"/>
</dbReference>
<comment type="caution">
    <text evidence="4">The sequence shown here is derived from an EMBL/GenBank/DDBJ whole genome shotgun (WGS) entry which is preliminary data.</text>
</comment>
<organism evidence="4 5">
    <name type="scientific">Ferrovum myxofaciens</name>
    <dbReference type="NCBI Taxonomy" id="416213"/>
    <lineage>
        <taxon>Bacteria</taxon>
        <taxon>Pseudomonadati</taxon>
        <taxon>Pseudomonadota</taxon>
        <taxon>Betaproteobacteria</taxon>
        <taxon>Ferrovales</taxon>
        <taxon>Ferrovaceae</taxon>
        <taxon>Ferrovum</taxon>
    </lineage>
</organism>
<evidence type="ECO:0000256" key="2">
    <source>
        <dbReference type="ARBA" id="ARBA00022803"/>
    </source>
</evidence>
<dbReference type="Pfam" id="PF13414">
    <property type="entry name" value="TPR_11"/>
    <property type="match status" value="1"/>
</dbReference>
<gene>
    <name evidence="4" type="ORF">FEMY_17560</name>
</gene>
<proteinExistence type="predicted"/>
<protein>
    <submittedName>
        <fullName evidence="4">Uncharacterized protein</fullName>
    </submittedName>
</protein>
<name>A0A149VWX5_9PROT</name>
<keyword evidence="5" id="KW-1185">Reference proteome</keyword>
<dbReference type="STRING" id="1789004.FEMY_17560"/>
<keyword evidence="1" id="KW-0677">Repeat</keyword>
<evidence type="ECO:0000313" key="4">
    <source>
        <dbReference type="EMBL" id="KXW57709.1"/>
    </source>
</evidence>
<dbReference type="InterPro" id="IPR011990">
    <property type="entry name" value="TPR-like_helical_dom_sf"/>
</dbReference>
<dbReference type="SUPFAM" id="SSF48452">
    <property type="entry name" value="TPR-like"/>
    <property type="match status" value="1"/>
</dbReference>
<feature type="chain" id="PRO_5007557555" evidence="3">
    <location>
        <begin position="24"/>
        <end position="213"/>
    </location>
</feature>
<feature type="signal peptide" evidence="3">
    <location>
        <begin position="1"/>
        <end position="23"/>
    </location>
</feature>
<keyword evidence="3" id="KW-0732">Signal</keyword>
<dbReference type="EMBL" id="LRRD01000041">
    <property type="protein sequence ID" value="KXW57709.1"/>
    <property type="molecule type" value="Genomic_DNA"/>
</dbReference>
<sequence>MHPILRPIALALLLSGSLHSAYADLGCPPAIKSTPGNFPLDYNDPDNKGHILYLVEMRHFTPAVESLSQGSTGPIGGDLSYVLSAFPNHPRALNAMARLAEKDHTLQPHGAEYSIECYFHRAMDFAPTDPTPPMLYAIYLTSHDKDQEALQNYQLSEKIEPDNPNLQYNMGLLYFKMKEYDKSLDYAHKAYDGGFPLPGLRQKLQKTGVWKNE</sequence>
<dbReference type="Proteomes" id="UP000075653">
    <property type="component" value="Unassembled WGS sequence"/>
</dbReference>
<dbReference type="PATRIC" id="fig|1789004.3.peg.1793"/>
<dbReference type="InterPro" id="IPR051685">
    <property type="entry name" value="Ycf3/AcsC/BcsC/TPR_MFPF"/>
</dbReference>